<dbReference type="InterPro" id="IPR025252">
    <property type="entry name" value="DUF4200"/>
</dbReference>
<evidence type="ECO:0000256" key="3">
    <source>
        <dbReference type="SAM" id="MobiDB-lite"/>
    </source>
</evidence>
<dbReference type="GeneID" id="94845095"/>
<evidence type="ECO:0000256" key="1">
    <source>
        <dbReference type="ARBA" id="ARBA00023054"/>
    </source>
</evidence>
<evidence type="ECO:0000313" key="5">
    <source>
        <dbReference type="EMBL" id="OHS98022.1"/>
    </source>
</evidence>
<sequence length="300" mass="35463">MDARRAAEQKAKQRLEVSLKIKQISSEISSLRNEIAHHEEKYQECEEYKQFIEGLTPTEWRKSHPFPELYFKDPKQLVDILQHLENQNMFLIQHCQEAEEAVERYKNKFNAVLEERDGSIIEMTNKKAICDQKFEEMKAQNKQNKYDGKFHYTNEIPQFELQELASQITDFHNKLGFDAVATGDASTMLKRIEDRMEELVKILADLDQNLVHDLLTEKQHKRRDQERAEKAAKKQKEQEEKTLKALQLATMPIKKKTGRPLLQRSIPLKAESREKREEQMRLEQAQREADQNLLFGPIWD</sequence>
<dbReference type="Pfam" id="PF13863">
    <property type="entry name" value="DUF4200"/>
    <property type="match status" value="1"/>
</dbReference>
<evidence type="ECO:0000256" key="2">
    <source>
        <dbReference type="SAM" id="Coils"/>
    </source>
</evidence>
<name>A0A1J4JFM7_9EUKA</name>
<feature type="region of interest" description="Disordered" evidence="3">
    <location>
        <begin position="219"/>
        <end position="240"/>
    </location>
</feature>
<dbReference type="RefSeq" id="XP_068351159.1">
    <property type="nucleotide sequence ID" value="XM_068510391.1"/>
</dbReference>
<keyword evidence="6" id="KW-1185">Reference proteome</keyword>
<dbReference type="PANTHER" id="PTHR21683">
    <property type="entry name" value="COILED-COIL DOMAIN-CONTAINING PROTEIN 42 LIKE-2-LIKE-RELATED"/>
    <property type="match status" value="1"/>
</dbReference>
<feature type="coiled-coil region" evidence="2">
    <location>
        <begin position="81"/>
        <end position="115"/>
    </location>
</feature>
<evidence type="ECO:0000313" key="6">
    <source>
        <dbReference type="Proteomes" id="UP000179807"/>
    </source>
</evidence>
<protein>
    <recommendedName>
        <fullName evidence="4">DUF4200 domain-containing protein</fullName>
    </recommendedName>
</protein>
<feature type="region of interest" description="Disordered" evidence="3">
    <location>
        <begin position="257"/>
        <end position="300"/>
    </location>
</feature>
<dbReference type="EMBL" id="MLAK01001080">
    <property type="protein sequence ID" value="OHS98022.1"/>
    <property type="molecule type" value="Genomic_DNA"/>
</dbReference>
<keyword evidence="1 2" id="KW-0175">Coiled coil</keyword>
<dbReference type="GO" id="GO:0005856">
    <property type="term" value="C:cytoskeleton"/>
    <property type="evidence" value="ECO:0007669"/>
    <property type="project" value="UniProtKB-ARBA"/>
</dbReference>
<feature type="compositionally biased region" description="Basic and acidic residues" evidence="3">
    <location>
        <begin position="270"/>
        <end position="290"/>
    </location>
</feature>
<accession>A0A1J4JFM7</accession>
<dbReference type="PANTHER" id="PTHR21683:SF3">
    <property type="entry name" value="CILIA AND FLAGELLA ASSOCIATED PROTEIN 100"/>
    <property type="match status" value="1"/>
</dbReference>
<dbReference type="InterPro" id="IPR051147">
    <property type="entry name" value="CFAP_domain-containing"/>
</dbReference>
<comment type="caution">
    <text evidence="5">The sequence shown here is derived from an EMBL/GenBank/DDBJ whole genome shotgun (WGS) entry which is preliminary data.</text>
</comment>
<dbReference type="AlphaFoldDB" id="A0A1J4JFM7"/>
<gene>
    <name evidence="5" type="ORF">TRFO_35666</name>
</gene>
<dbReference type="VEuPathDB" id="TrichDB:TRFO_35666"/>
<feature type="coiled-coil region" evidence="2">
    <location>
        <begin position="21"/>
        <end position="48"/>
    </location>
</feature>
<evidence type="ECO:0000259" key="4">
    <source>
        <dbReference type="Pfam" id="PF13863"/>
    </source>
</evidence>
<organism evidence="5 6">
    <name type="scientific">Tritrichomonas foetus</name>
    <dbReference type="NCBI Taxonomy" id="1144522"/>
    <lineage>
        <taxon>Eukaryota</taxon>
        <taxon>Metamonada</taxon>
        <taxon>Parabasalia</taxon>
        <taxon>Tritrichomonadida</taxon>
        <taxon>Tritrichomonadidae</taxon>
        <taxon>Tritrichomonas</taxon>
    </lineage>
</organism>
<reference evidence="5" key="1">
    <citation type="submission" date="2016-10" db="EMBL/GenBank/DDBJ databases">
        <authorList>
            <person name="Benchimol M."/>
            <person name="Almeida L.G."/>
            <person name="Vasconcelos A.T."/>
            <person name="Perreira-Neves A."/>
            <person name="Rosa I.A."/>
            <person name="Tasca T."/>
            <person name="Bogo M.R."/>
            <person name="de Souza W."/>
        </authorList>
    </citation>
    <scope>NUCLEOTIDE SEQUENCE [LARGE SCALE GENOMIC DNA]</scope>
    <source>
        <strain evidence="5">K</strain>
    </source>
</reference>
<dbReference type="OrthoDB" id="10264063at2759"/>
<feature type="domain" description="DUF4200" evidence="4">
    <location>
        <begin position="2"/>
        <end position="57"/>
    </location>
</feature>
<proteinExistence type="predicted"/>
<dbReference type="Proteomes" id="UP000179807">
    <property type="component" value="Unassembled WGS sequence"/>
</dbReference>